<reference evidence="9 10" key="2">
    <citation type="submission" date="2019-01" db="EMBL/GenBank/DDBJ databases">
        <title>Tautonia sociabilis, a novel thermotolerant planctomycete of Isosphaeraceae family, isolated from a 4000 m deep subterranean habitat.</title>
        <authorList>
            <person name="Kovaleva O.L."/>
            <person name="Elcheninov A.G."/>
            <person name="Van Heerden E."/>
            <person name="Toshchakov S.V."/>
            <person name="Novikov A."/>
            <person name="Bonch-Osmolovskaya E.A."/>
            <person name="Kublanov I.V."/>
        </authorList>
    </citation>
    <scope>NUCLEOTIDE SEQUENCE [LARGE SCALE GENOMIC DNA]</scope>
    <source>
        <strain evidence="9 10">GM2012</strain>
    </source>
</reference>
<evidence type="ECO:0000313" key="10">
    <source>
        <dbReference type="Proteomes" id="UP000280296"/>
    </source>
</evidence>
<comment type="subcellular location">
    <subcellularLocation>
        <location evidence="1 8">Cell membrane</location>
        <topology evidence="1 8">Multi-pass membrane protein</topology>
    </subcellularLocation>
</comment>
<evidence type="ECO:0000256" key="7">
    <source>
        <dbReference type="ARBA" id="ARBA00023136"/>
    </source>
</evidence>
<dbReference type="PANTHER" id="PTHR30269:SF37">
    <property type="entry name" value="MEMBRANE TRANSPORTER PROTEIN"/>
    <property type="match status" value="1"/>
</dbReference>
<keyword evidence="6 8" id="KW-1133">Transmembrane helix</keyword>
<dbReference type="InterPro" id="IPR002781">
    <property type="entry name" value="TM_pro_TauE-like"/>
</dbReference>
<name>A0A432MCZ5_9BACT</name>
<feature type="transmembrane region" description="Helical" evidence="8">
    <location>
        <begin position="71"/>
        <end position="90"/>
    </location>
</feature>
<evidence type="ECO:0000256" key="6">
    <source>
        <dbReference type="ARBA" id="ARBA00022989"/>
    </source>
</evidence>
<feature type="transmembrane region" description="Helical" evidence="8">
    <location>
        <begin position="96"/>
        <end position="114"/>
    </location>
</feature>
<dbReference type="Pfam" id="PF01925">
    <property type="entry name" value="TauE"/>
    <property type="match status" value="1"/>
</dbReference>
<accession>A0A432MCZ5</accession>
<dbReference type="PANTHER" id="PTHR30269">
    <property type="entry name" value="TRANSMEMBRANE PROTEIN YFCA"/>
    <property type="match status" value="1"/>
</dbReference>
<reference evidence="9 10" key="1">
    <citation type="submission" date="2018-12" db="EMBL/GenBank/DDBJ databases">
        <authorList>
            <person name="Toschakov S.V."/>
        </authorList>
    </citation>
    <scope>NUCLEOTIDE SEQUENCE [LARGE SCALE GENOMIC DNA]</scope>
    <source>
        <strain evidence="9 10">GM2012</strain>
    </source>
</reference>
<feature type="transmembrane region" description="Helical" evidence="8">
    <location>
        <begin position="192"/>
        <end position="210"/>
    </location>
</feature>
<evidence type="ECO:0000256" key="5">
    <source>
        <dbReference type="ARBA" id="ARBA00022692"/>
    </source>
</evidence>
<evidence type="ECO:0000256" key="8">
    <source>
        <dbReference type="RuleBase" id="RU363041"/>
    </source>
</evidence>
<sequence>MTLFFLALAGFLSWIISTVSGGGGALLLTPAVGYLVGARAVAPVVTLTSLLGEPTRIYLFWKDKDIDWRVVCWYLPGATVGALFGAWVFATARAEWLQVVVALFLISTVWQYRFGERERSCPMRAWAFLPVGFVVAFFSGLIGATGPVLNPFYLNYGAIKERMIATKGVNSLAMHLVKIGTYTALDSLTGEYLLYGTAAGIAAAGANWVGKRWLERFSNRRFRQLAIAVMVASGATMLWTQRDTLREVWENSTGWGTMRGRRAGS</sequence>
<proteinExistence type="inferred from homology"/>
<comment type="similarity">
    <text evidence="2 8">Belongs to the 4-toluene sulfonate uptake permease (TSUP) (TC 2.A.102) family.</text>
</comment>
<evidence type="ECO:0000256" key="4">
    <source>
        <dbReference type="ARBA" id="ARBA00022475"/>
    </source>
</evidence>
<keyword evidence="5 8" id="KW-0812">Transmembrane</keyword>
<protein>
    <recommendedName>
        <fullName evidence="8">Probable membrane transporter protein</fullName>
    </recommendedName>
</protein>
<dbReference type="GO" id="GO:0005886">
    <property type="term" value="C:plasma membrane"/>
    <property type="evidence" value="ECO:0007669"/>
    <property type="project" value="UniProtKB-SubCell"/>
</dbReference>
<dbReference type="AlphaFoldDB" id="A0A432MCZ5"/>
<evidence type="ECO:0000313" key="9">
    <source>
        <dbReference type="EMBL" id="RUL82532.1"/>
    </source>
</evidence>
<keyword evidence="7 8" id="KW-0472">Membrane</keyword>
<comment type="caution">
    <text evidence="9">The sequence shown here is derived from an EMBL/GenBank/DDBJ whole genome shotgun (WGS) entry which is preliminary data.</text>
</comment>
<evidence type="ECO:0000256" key="1">
    <source>
        <dbReference type="ARBA" id="ARBA00004651"/>
    </source>
</evidence>
<gene>
    <name evidence="9" type="ORF">TsocGM_23350</name>
</gene>
<evidence type="ECO:0000256" key="3">
    <source>
        <dbReference type="ARBA" id="ARBA00022448"/>
    </source>
</evidence>
<evidence type="ECO:0000256" key="2">
    <source>
        <dbReference type="ARBA" id="ARBA00009142"/>
    </source>
</evidence>
<dbReference type="Proteomes" id="UP000280296">
    <property type="component" value="Unassembled WGS sequence"/>
</dbReference>
<dbReference type="InterPro" id="IPR052017">
    <property type="entry name" value="TSUP"/>
</dbReference>
<keyword evidence="4 8" id="KW-1003">Cell membrane</keyword>
<keyword evidence="3" id="KW-0813">Transport</keyword>
<dbReference type="OrthoDB" id="8421744at2"/>
<organism evidence="9 10">
    <name type="scientific">Tautonia sociabilis</name>
    <dbReference type="NCBI Taxonomy" id="2080755"/>
    <lineage>
        <taxon>Bacteria</taxon>
        <taxon>Pseudomonadati</taxon>
        <taxon>Planctomycetota</taxon>
        <taxon>Planctomycetia</taxon>
        <taxon>Isosphaerales</taxon>
        <taxon>Isosphaeraceae</taxon>
        <taxon>Tautonia</taxon>
    </lineage>
</organism>
<dbReference type="EMBL" id="RYZH01000070">
    <property type="protein sequence ID" value="RUL82532.1"/>
    <property type="molecule type" value="Genomic_DNA"/>
</dbReference>
<keyword evidence="10" id="KW-1185">Reference proteome</keyword>
<dbReference type="RefSeq" id="WP_126727872.1">
    <property type="nucleotide sequence ID" value="NZ_RYZH01000070.1"/>
</dbReference>
<feature type="transmembrane region" description="Helical" evidence="8">
    <location>
        <begin position="126"/>
        <end position="146"/>
    </location>
</feature>